<dbReference type="SUPFAM" id="SSF55961">
    <property type="entry name" value="Bet v1-like"/>
    <property type="match status" value="2"/>
</dbReference>
<organism evidence="3">
    <name type="scientific">Brassica oleracea</name>
    <name type="common">Wild cabbage</name>
    <dbReference type="NCBI Taxonomy" id="3712"/>
    <lineage>
        <taxon>Eukaryota</taxon>
        <taxon>Viridiplantae</taxon>
        <taxon>Streptophyta</taxon>
        <taxon>Embryophyta</taxon>
        <taxon>Tracheophyta</taxon>
        <taxon>Spermatophyta</taxon>
        <taxon>Magnoliopsida</taxon>
        <taxon>eudicotyledons</taxon>
        <taxon>Gunneridae</taxon>
        <taxon>Pentapetalae</taxon>
        <taxon>rosids</taxon>
        <taxon>malvids</taxon>
        <taxon>Brassicales</taxon>
        <taxon>Brassicaceae</taxon>
        <taxon>Brassiceae</taxon>
        <taxon>Brassica</taxon>
    </lineage>
</organism>
<evidence type="ECO:0000259" key="2">
    <source>
        <dbReference type="Pfam" id="PF03364"/>
    </source>
</evidence>
<dbReference type="PANTHER" id="PTHR33824">
    <property type="entry name" value="POLYKETIDE CYCLASE/DEHYDRASE AND LIPID TRANSPORT SUPERFAMILY PROTEIN"/>
    <property type="match status" value="1"/>
</dbReference>
<dbReference type="InterPro" id="IPR023393">
    <property type="entry name" value="START-like_dom_sf"/>
</dbReference>
<dbReference type="AlphaFoldDB" id="A0A3P6FAX7"/>
<dbReference type="InterPro" id="IPR047137">
    <property type="entry name" value="ORF3"/>
</dbReference>
<evidence type="ECO:0000256" key="1">
    <source>
        <dbReference type="SAM" id="MobiDB-lite"/>
    </source>
</evidence>
<dbReference type="CDD" id="cd07817">
    <property type="entry name" value="SRPBCC_8"/>
    <property type="match status" value="2"/>
</dbReference>
<feature type="domain" description="Coenzyme Q-binding protein COQ10 START" evidence="2">
    <location>
        <begin position="83"/>
        <end position="206"/>
    </location>
</feature>
<name>A0A3P6FAX7_BRAOL</name>
<proteinExistence type="predicted"/>
<evidence type="ECO:0000313" key="3">
    <source>
        <dbReference type="EMBL" id="VDD41362.1"/>
    </source>
</evidence>
<dbReference type="Gene3D" id="3.30.530.20">
    <property type="match status" value="2"/>
</dbReference>
<feature type="compositionally biased region" description="Low complexity" evidence="1">
    <location>
        <begin position="246"/>
        <end position="261"/>
    </location>
</feature>
<gene>
    <name evidence="3" type="ORF">BOLC5T28909H</name>
</gene>
<protein>
    <recommendedName>
        <fullName evidence="2">Coenzyme Q-binding protein COQ10 START domain-containing protein</fullName>
    </recommendedName>
</protein>
<dbReference type="Pfam" id="PF03364">
    <property type="entry name" value="Polyketide_cyc"/>
    <property type="match status" value="2"/>
</dbReference>
<dbReference type="InterPro" id="IPR005031">
    <property type="entry name" value="COQ10_START"/>
</dbReference>
<reference evidence="3" key="1">
    <citation type="submission" date="2018-11" db="EMBL/GenBank/DDBJ databases">
        <authorList>
            <consortium name="Genoscope - CEA"/>
            <person name="William W."/>
        </authorList>
    </citation>
    <scope>NUCLEOTIDE SEQUENCE</scope>
</reference>
<sequence length="428" mass="48700">MSVTATHMNTINHLSASSNLQLPICSNRRFALPCPRKPNYSLSQWLPKSLNGSSPLNRRSRFNTRKRLSVSMEWQDCTVKMEVDIPVSVAYNFYLDRESFPKWMPFISSVEVLKDKPDLSRWSLKYNAFGQDINKVFDFFFFWLQPTPNQKIHWRSLEGLPNKGSVRFFPKGPSSCLVELTVSYEVPALLTPVASALRPFLETLLRAPTTKSAACFSRIQKSATYSSRSMLLSSLSSSSSPASAKLLNSSNGSSSSSSSPKPFRPVMRSREADRLEEERLLHVQWQDITVKMVVDAPASVAYKLYADRELFPKWLPFLSSVEAVEGSPDLSRYLVKFESFGKKFEYYFLAKNLEPIPDRKLHWRSIEGFANRGSVRFFHRGPSSCLVEINFSFEVPHAFAPVAFLMKPFMERLIRGGLESFAAFVKTT</sequence>
<feature type="domain" description="Coenzyme Q-binding protein COQ10 START" evidence="2">
    <location>
        <begin position="294"/>
        <end position="421"/>
    </location>
</feature>
<dbReference type="PANTHER" id="PTHR33824:SF7">
    <property type="entry name" value="POLYKETIDE CYCLASE_DEHYDRASE AND LIPID TRANSPORT SUPERFAMILY PROTEIN"/>
    <property type="match status" value="1"/>
</dbReference>
<dbReference type="EMBL" id="LR031877">
    <property type="protein sequence ID" value="VDD41362.1"/>
    <property type="molecule type" value="Genomic_DNA"/>
</dbReference>
<feature type="region of interest" description="Disordered" evidence="1">
    <location>
        <begin position="246"/>
        <end position="268"/>
    </location>
</feature>
<accession>A0A3P6FAX7</accession>